<gene>
    <name evidence="2" type="ORF">B5V51_14823</name>
</gene>
<dbReference type="EMBL" id="NWSH01000946">
    <property type="protein sequence ID" value="PCG73423.1"/>
    <property type="molecule type" value="Genomic_DNA"/>
</dbReference>
<proteinExistence type="predicted"/>
<name>A0A2A4JPQ1_HELVI</name>
<dbReference type="AlphaFoldDB" id="A0A2A4JPQ1"/>
<evidence type="ECO:0000313" key="2">
    <source>
        <dbReference type="EMBL" id="PCG73423.1"/>
    </source>
</evidence>
<feature type="region of interest" description="Disordered" evidence="1">
    <location>
        <begin position="16"/>
        <end position="36"/>
    </location>
</feature>
<reference evidence="2" key="1">
    <citation type="submission" date="2017-09" db="EMBL/GenBank/DDBJ databases">
        <title>Contemporary evolution of a Lepidopteran species, Heliothis virescens, in response to modern agricultural practices.</title>
        <authorList>
            <person name="Fritz M.L."/>
            <person name="Deyonke A.M."/>
            <person name="Papanicolaou A."/>
            <person name="Micinski S."/>
            <person name="Westbrook J."/>
            <person name="Gould F."/>
        </authorList>
    </citation>
    <scope>NUCLEOTIDE SEQUENCE [LARGE SCALE GENOMIC DNA]</scope>
    <source>
        <strain evidence="2">HvINT-</strain>
        <tissue evidence="2">Whole body</tissue>
    </source>
</reference>
<evidence type="ECO:0000256" key="1">
    <source>
        <dbReference type="SAM" id="MobiDB-lite"/>
    </source>
</evidence>
<accession>A0A2A4JPQ1</accession>
<protein>
    <submittedName>
        <fullName evidence="2">Uncharacterized protein</fullName>
    </submittedName>
</protein>
<sequence>MFAGHEEEECGLTAAARSGRCARGAPAGAGRSSRRRAENAGVLAGAARLASVSCACAAARLAAQRPDLAAAVKLCQEEVLDHGDVKIMEEQLANAIESIVNCPSCALGTNAIVWSTDV</sequence>
<organism evidence="2">
    <name type="scientific">Heliothis virescens</name>
    <name type="common">Tobacco budworm moth</name>
    <dbReference type="NCBI Taxonomy" id="7102"/>
    <lineage>
        <taxon>Eukaryota</taxon>
        <taxon>Metazoa</taxon>
        <taxon>Ecdysozoa</taxon>
        <taxon>Arthropoda</taxon>
        <taxon>Hexapoda</taxon>
        <taxon>Insecta</taxon>
        <taxon>Pterygota</taxon>
        <taxon>Neoptera</taxon>
        <taxon>Endopterygota</taxon>
        <taxon>Lepidoptera</taxon>
        <taxon>Glossata</taxon>
        <taxon>Ditrysia</taxon>
        <taxon>Noctuoidea</taxon>
        <taxon>Noctuidae</taxon>
        <taxon>Heliothinae</taxon>
        <taxon>Heliothis</taxon>
    </lineage>
</organism>
<feature type="compositionally biased region" description="Low complexity" evidence="1">
    <location>
        <begin position="16"/>
        <end position="31"/>
    </location>
</feature>
<comment type="caution">
    <text evidence="2">The sequence shown here is derived from an EMBL/GenBank/DDBJ whole genome shotgun (WGS) entry which is preliminary data.</text>
</comment>